<sequence length="135" mass="15073">MSESDLPGQKSGPDTHRRPNWPAGRHRCRRARRGNRCAPWGVRLLAGPSLCKEVRRFSLLSLLPLSLQLRLSLGLPRPLSLQGSLEILLSLSSPSVLTIEAFSWSYKAPLSARKFGDPLLPFYFERSCGVPMFEG</sequence>
<name>A0A2I0VJG0_9ASPA</name>
<reference evidence="2 3" key="1">
    <citation type="journal article" date="2016" name="Sci. Rep.">
        <title>The Dendrobium catenatum Lindl. genome sequence provides insights into polysaccharide synthase, floral development and adaptive evolution.</title>
        <authorList>
            <person name="Zhang G.Q."/>
            <person name="Xu Q."/>
            <person name="Bian C."/>
            <person name="Tsai W.C."/>
            <person name="Yeh C.M."/>
            <person name="Liu K.W."/>
            <person name="Yoshida K."/>
            <person name="Zhang L.S."/>
            <person name="Chang S.B."/>
            <person name="Chen F."/>
            <person name="Shi Y."/>
            <person name="Su Y.Y."/>
            <person name="Zhang Y.Q."/>
            <person name="Chen L.J."/>
            <person name="Yin Y."/>
            <person name="Lin M."/>
            <person name="Huang H."/>
            <person name="Deng H."/>
            <person name="Wang Z.W."/>
            <person name="Zhu S.L."/>
            <person name="Zhao X."/>
            <person name="Deng C."/>
            <person name="Niu S.C."/>
            <person name="Huang J."/>
            <person name="Wang M."/>
            <person name="Liu G.H."/>
            <person name="Yang H.J."/>
            <person name="Xiao X.J."/>
            <person name="Hsiao Y.Y."/>
            <person name="Wu W.L."/>
            <person name="Chen Y.Y."/>
            <person name="Mitsuda N."/>
            <person name="Ohme-Takagi M."/>
            <person name="Luo Y.B."/>
            <person name="Van de Peer Y."/>
            <person name="Liu Z.J."/>
        </authorList>
    </citation>
    <scope>NUCLEOTIDE SEQUENCE [LARGE SCALE GENOMIC DNA]</scope>
    <source>
        <tissue evidence="2">The whole plant</tissue>
    </source>
</reference>
<reference evidence="2 3" key="2">
    <citation type="journal article" date="2017" name="Nature">
        <title>The Apostasia genome and the evolution of orchids.</title>
        <authorList>
            <person name="Zhang G.Q."/>
            <person name="Liu K.W."/>
            <person name="Li Z."/>
            <person name="Lohaus R."/>
            <person name="Hsiao Y.Y."/>
            <person name="Niu S.C."/>
            <person name="Wang J.Y."/>
            <person name="Lin Y.C."/>
            <person name="Xu Q."/>
            <person name="Chen L.J."/>
            <person name="Yoshida K."/>
            <person name="Fujiwara S."/>
            <person name="Wang Z.W."/>
            <person name="Zhang Y.Q."/>
            <person name="Mitsuda N."/>
            <person name="Wang M."/>
            <person name="Liu G.H."/>
            <person name="Pecoraro L."/>
            <person name="Huang H.X."/>
            <person name="Xiao X.J."/>
            <person name="Lin M."/>
            <person name="Wu X.Y."/>
            <person name="Wu W.L."/>
            <person name="Chen Y.Y."/>
            <person name="Chang S.B."/>
            <person name="Sakamoto S."/>
            <person name="Ohme-Takagi M."/>
            <person name="Yagi M."/>
            <person name="Zeng S.J."/>
            <person name="Shen C.Y."/>
            <person name="Yeh C.M."/>
            <person name="Luo Y.B."/>
            <person name="Tsai W.C."/>
            <person name="Van de Peer Y."/>
            <person name="Liu Z.J."/>
        </authorList>
    </citation>
    <scope>NUCLEOTIDE SEQUENCE [LARGE SCALE GENOMIC DNA]</scope>
    <source>
        <tissue evidence="2">The whole plant</tissue>
    </source>
</reference>
<keyword evidence="3" id="KW-1185">Reference proteome</keyword>
<organism evidence="2 3">
    <name type="scientific">Dendrobium catenatum</name>
    <dbReference type="NCBI Taxonomy" id="906689"/>
    <lineage>
        <taxon>Eukaryota</taxon>
        <taxon>Viridiplantae</taxon>
        <taxon>Streptophyta</taxon>
        <taxon>Embryophyta</taxon>
        <taxon>Tracheophyta</taxon>
        <taxon>Spermatophyta</taxon>
        <taxon>Magnoliopsida</taxon>
        <taxon>Liliopsida</taxon>
        <taxon>Asparagales</taxon>
        <taxon>Orchidaceae</taxon>
        <taxon>Epidendroideae</taxon>
        <taxon>Malaxideae</taxon>
        <taxon>Dendrobiinae</taxon>
        <taxon>Dendrobium</taxon>
    </lineage>
</organism>
<evidence type="ECO:0000313" key="3">
    <source>
        <dbReference type="Proteomes" id="UP000233837"/>
    </source>
</evidence>
<proteinExistence type="predicted"/>
<dbReference type="Proteomes" id="UP000233837">
    <property type="component" value="Unassembled WGS sequence"/>
</dbReference>
<evidence type="ECO:0000256" key="1">
    <source>
        <dbReference type="SAM" id="MobiDB-lite"/>
    </source>
</evidence>
<evidence type="ECO:0000313" key="2">
    <source>
        <dbReference type="EMBL" id="PKU63544.1"/>
    </source>
</evidence>
<gene>
    <name evidence="2" type="ORF">MA16_Dca023953</name>
</gene>
<feature type="region of interest" description="Disordered" evidence="1">
    <location>
        <begin position="1"/>
        <end position="27"/>
    </location>
</feature>
<protein>
    <submittedName>
        <fullName evidence="2">Uncharacterized protein</fullName>
    </submittedName>
</protein>
<dbReference type="AlphaFoldDB" id="A0A2I0VJG0"/>
<accession>A0A2I0VJG0</accession>
<dbReference type="EMBL" id="KZ503480">
    <property type="protein sequence ID" value="PKU63544.1"/>
    <property type="molecule type" value="Genomic_DNA"/>
</dbReference>